<feature type="domain" description="Exoribonuclease phosphorolytic" evidence="2">
    <location>
        <begin position="14"/>
        <end position="144"/>
    </location>
</feature>
<dbReference type="EMBL" id="BARU01021595">
    <property type="protein sequence ID" value="GAH48064.1"/>
    <property type="molecule type" value="Genomic_DNA"/>
</dbReference>
<protein>
    <recommendedName>
        <fullName evidence="2">Exoribonuclease phosphorolytic domain-containing protein</fullName>
    </recommendedName>
</protein>
<dbReference type="GO" id="GO:0005829">
    <property type="term" value="C:cytosol"/>
    <property type="evidence" value="ECO:0007669"/>
    <property type="project" value="TreeGrafter"/>
</dbReference>
<proteinExistence type="predicted"/>
<evidence type="ECO:0000256" key="1">
    <source>
        <dbReference type="ARBA" id="ARBA00022884"/>
    </source>
</evidence>
<dbReference type="PANTHER" id="PTHR11252:SF0">
    <property type="entry name" value="POLYRIBONUCLEOTIDE NUCLEOTIDYLTRANSFERASE 1, MITOCHONDRIAL"/>
    <property type="match status" value="1"/>
</dbReference>
<evidence type="ECO:0000313" key="3">
    <source>
        <dbReference type="EMBL" id="GAH48064.1"/>
    </source>
</evidence>
<dbReference type="InterPro" id="IPR020568">
    <property type="entry name" value="Ribosomal_Su5_D2-typ_SF"/>
</dbReference>
<keyword evidence="1" id="KW-0694">RNA-binding</keyword>
<dbReference type="GO" id="GO:0004654">
    <property type="term" value="F:polyribonucleotide nucleotidyltransferase activity"/>
    <property type="evidence" value="ECO:0007669"/>
    <property type="project" value="InterPro"/>
</dbReference>
<evidence type="ECO:0000259" key="2">
    <source>
        <dbReference type="Pfam" id="PF01138"/>
    </source>
</evidence>
<reference evidence="3" key="1">
    <citation type="journal article" date="2014" name="Front. Microbiol.">
        <title>High frequency of phylogenetically diverse reductive dehalogenase-homologous genes in deep subseafloor sedimentary metagenomes.</title>
        <authorList>
            <person name="Kawai M."/>
            <person name="Futagami T."/>
            <person name="Toyoda A."/>
            <person name="Takaki Y."/>
            <person name="Nishi S."/>
            <person name="Hori S."/>
            <person name="Arai W."/>
            <person name="Tsubouchi T."/>
            <person name="Morono Y."/>
            <person name="Uchiyama I."/>
            <person name="Ito T."/>
            <person name="Fujiyama A."/>
            <person name="Inagaki F."/>
            <person name="Takami H."/>
        </authorList>
    </citation>
    <scope>NUCLEOTIDE SEQUENCE</scope>
    <source>
        <strain evidence="3">Expedition CK06-06</strain>
    </source>
</reference>
<organism evidence="3">
    <name type="scientific">marine sediment metagenome</name>
    <dbReference type="NCBI Taxonomy" id="412755"/>
    <lineage>
        <taxon>unclassified sequences</taxon>
        <taxon>metagenomes</taxon>
        <taxon>ecological metagenomes</taxon>
    </lineage>
</organism>
<dbReference type="SUPFAM" id="SSF54211">
    <property type="entry name" value="Ribosomal protein S5 domain 2-like"/>
    <property type="match status" value="1"/>
</dbReference>
<dbReference type="Pfam" id="PF01138">
    <property type="entry name" value="RNase_PH"/>
    <property type="match status" value="1"/>
</dbReference>
<dbReference type="InterPro" id="IPR027408">
    <property type="entry name" value="PNPase/RNase_PH_dom_sf"/>
</dbReference>
<dbReference type="GO" id="GO:0006402">
    <property type="term" value="P:mRNA catabolic process"/>
    <property type="evidence" value="ECO:0007669"/>
    <property type="project" value="InterPro"/>
</dbReference>
<gene>
    <name evidence="3" type="ORF">S03H2_35332</name>
</gene>
<dbReference type="AlphaFoldDB" id="X1H2I5"/>
<dbReference type="PANTHER" id="PTHR11252">
    <property type="entry name" value="POLYRIBONUCLEOTIDE NUCLEOTIDYLTRANSFERASE"/>
    <property type="match status" value="1"/>
</dbReference>
<feature type="non-terminal residue" evidence="3">
    <location>
        <position position="156"/>
    </location>
</feature>
<dbReference type="InterPro" id="IPR012162">
    <property type="entry name" value="PNPase"/>
</dbReference>
<name>X1H2I5_9ZZZZ</name>
<dbReference type="GO" id="GO:0000175">
    <property type="term" value="F:3'-5'-RNA exonuclease activity"/>
    <property type="evidence" value="ECO:0007669"/>
    <property type="project" value="TreeGrafter"/>
</dbReference>
<accession>X1H2I5</accession>
<comment type="caution">
    <text evidence="3">The sequence shown here is derived from an EMBL/GenBank/DDBJ whole genome shotgun (WGS) entry which is preliminary data.</text>
</comment>
<dbReference type="Gene3D" id="3.30.230.70">
    <property type="entry name" value="GHMP Kinase, N-terminal domain"/>
    <property type="match status" value="1"/>
</dbReference>
<dbReference type="InterPro" id="IPR001247">
    <property type="entry name" value="ExoRNase_PH_dom1"/>
</dbReference>
<dbReference type="GO" id="GO:0003723">
    <property type="term" value="F:RNA binding"/>
    <property type="evidence" value="ECO:0007669"/>
    <property type="project" value="UniProtKB-KW"/>
</dbReference>
<sequence length="156" mass="16562">MYEEKSFETTIGGKTITLSTGKLAGQAGGAVTVRQGDSVLLAAATMSNKPREGLGFFPLTVDYEERLYAGGRIPGSFFRREGRPTEGAIITARLTDRTIRPLFPKDMRNEVQVILYALSSDGETPLDVLGLLGASAALTIADVPFAGPVGTVRVAK</sequence>